<proteinExistence type="predicted"/>
<feature type="region of interest" description="Disordered" evidence="1">
    <location>
        <begin position="152"/>
        <end position="190"/>
    </location>
</feature>
<accession>A0AAV5AQB6</accession>
<organism evidence="2 3">
    <name type="scientific">Clathrus columnatus</name>
    <dbReference type="NCBI Taxonomy" id="1419009"/>
    <lineage>
        <taxon>Eukaryota</taxon>
        <taxon>Fungi</taxon>
        <taxon>Dikarya</taxon>
        <taxon>Basidiomycota</taxon>
        <taxon>Agaricomycotina</taxon>
        <taxon>Agaricomycetes</taxon>
        <taxon>Phallomycetidae</taxon>
        <taxon>Phallales</taxon>
        <taxon>Clathraceae</taxon>
        <taxon>Clathrus</taxon>
    </lineage>
</organism>
<dbReference type="EMBL" id="BPWL01000011">
    <property type="protein sequence ID" value="GJJ15957.1"/>
    <property type="molecule type" value="Genomic_DNA"/>
</dbReference>
<reference evidence="2" key="1">
    <citation type="submission" date="2021-10" db="EMBL/GenBank/DDBJ databases">
        <title>De novo Genome Assembly of Clathrus columnatus (Basidiomycota, Fungi) Using Illumina and Nanopore Sequence Data.</title>
        <authorList>
            <person name="Ogiso-Tanaka E."/>
            <person name="Itagaki H."/>
            <person name="Hosoya T."/>
            <person name="Hosaka K."/>
        </authorList>
    </citation>
    <scope>NUCLEOTIDE SEQUENCE</scope>
    <source>
        <strain evidence="2">MO-923</strain>
    </source>
</reference>
<keyword evidence="3" id="KW-1185">Reference proteome</keyword>
<feature type="region of interest" description="Disordered" evidence="1">
    <location>
        <begin position="1"/>
        <end position="50"/>
    </location>
</feature>
<evidence type="ECO:0000256" key="1">
    <source>
        <dbReference type="SAM" id="MobiDB-lite"/>
    </source>
</evidence>
<dbReference type="Proteomes" id="UP001050691">
    <property type="component" value="Unassembled WGS sequence"/>
</dbReference>
<protein>
    <submittedName>
        <fullName evidence="2">Uncharacterized protein</fullName>
    </submittedName>
</protein>
<evidence type="ECO:0000313" key="3">
    <source>
        <dbReference type="Proteomes" id="UP001050691"/>
    </source>
</evidence>
<dbReference type="AlphaFoldDB" id="A0AAV5AQB6"/>
<feature type="compositionally biased region" description="Basic and acidic residues" evidence="1">
    <location>
        <begin position="163"/>
        <end position="190"/>
    </location>
</feature>
<comment type="caution">
    <text evidence="2">The sequence shown here is derived from an EMBL/GenBank/DDBJ whole genome shotgun (WGS) entry which is preliminary data.</text>
</comment>
<feature type="compositionally biased region" description="Acidic residues" evidence="1">
    <location>
        <begin position="26"/>
        <end position="36"/>
    </location>
</feature>
<gene>
    <name evidence="2" type="ORF">Clacol_010236</name>
</gene>
<sequence length="190" mass="21556">MTSIHPIHLPDPVYGQPEIHIPDEINGFDDDVDAEYDSFMGDTKGDARPEDWLLPDEVFEHLTLESNGIRPTPQHPHEEPISVLLPIPRSAIEEKELFENVMTSLRKRVTELEEEELFESAMRNFTHRSTTAMDPTGNIVTITGNTALGMGEPNSAGFGEQPRSVDVKELLRSEIRQTRARERARKEREA</sequence>
<name>A0AAV5AQB6_9AGAM</name>
<evidence type="ECO:0000313" key="2">
    <source>
        <dbReference type="EMBL" id="GJJ15957.1"/>
    </source>
</evidence>